<reference evidence="2" key="1">
    <citation type="submission" date="2014-09" db="EMBL/GenBank/DDBJ databases">
        <authorList>
            <person name="Magalhaes I.L.F."/>
            <person name="Oliveira U."/>
            <person name="Santos F.R."/>
            <person name="Vidigal T.H.D.A."/>
            <person name="Brescovit A.D."/>
            <person name="Santos A.J."/>
        </authorList>
    </citation>
    <scope>NUCLEOTIDE SEQUENCE</scope>
    <source>
        <tissue evidence="2">Shoot tissue taken approximately 20 cm above the soil surface</tissue>
    </source>
</reference>
<accession>A0A0A9DDX4</accession>
<dbReference type="EMBL" id="GBRH01215943">
    <property type="protein sequence ID" value="JAD81952.1"/>
    <property type="molecule type" value="Transcribed_RNA"/>
</dbReference>
<sequence>MFICMHELKERMTNEDRKDIIASTKICRYESTSTHRSTQTEQEKQWQQVNNGTLTASRYSR</sequence>
<evidence type="ECO:0000313" key="2">
    <source>
        <dbReference type="EMBL" id="JAD81952.1"/>
    </source>
</evidence>
<name>A0A0A9DDX4_ARUDO</name>
<protein>
    <submittedName>
        <fullName evidence="2">Uncharacterized protein</fullName>
    </submittedName>
</protein>
<evidence type="ECO:0000256" key="1">
    <source>
        <dbReference type="SAM" id="MobiDB-lite"/>
    </source>
</evidence>
<organism evidence="2">
    <name type="scientific">Arundo donax</name>
    <name type="common">Giant reed</name>
    <name type="synonym">Donax arundinaceus</name>
    <dbReference type="NCBI Taxonomy" id="35708"/>
    <lineage>
        <taxon>Eukaryota</taxon>
        <taxon>Viridiplantae</taxon>
        <taxon>Streptophyta</taxon>
        <taxon>Embryophyta</taxon>
        <taxon>Tracheophyta</taxon>
        <taxon>Spermatophyta</taxon>
        <taxon>Magnoliopsida</taxon>
        <taxon>Liliopsida</taxon>
        <taxon>Poales</taxon>
        <taxon>Poaceae</taxon>
        <taxon>PACMAD clade</taxon>
        <taxon>Arundinoideae</taxon>
        <taxon>Arundineae</taxon>
        <taxon>Arundo</taxon>
    </lineage>
</organism>
<proteinExistence type="predicted"/>
<dbReference type="AlphaFoldDB" id="A0A0A9DDX4"/>
<feature type="region of interest" description="Disordered" evidence="1">
    <location>
        <begin position="31"/>
        <end position="61"/>
    </location>
</feature>
<reference evidence="2" key="2">
    <citation type="journal article" date="2015" name="Data Brief">
        <title>Shoot transcriptome of the giant reed, Arundo donax.</title>
        <authorList>
            <person name="Barrero R.A."/>
            <person name="Guerrero F.D."/>
            <person name="Moolhuijzen P."/>
            <person name="Goolsby J.A."/>
            <person name="Tidwell J."/>
            <person name="Bellgard S.E."/>
            <person name="Bellgard M.I."/>
        </authorList>
    </citation>
    <scope>NUCLEOTIDE SEQUENCE</scope>
    <source>
        <tissue evidence="2">Shoot tissue taken approximately 20 cm above the soil surface</tissue>
    </source>
</reference>